<protein>
    <recommendedName>
        <fullName evidence="4">Membrane protein 6-pyruvoyl-tetrahydropterin synthase-related domain-containing protein</fullName>
    </recommendedName>
</protein>
<feature type="transmembrane region" description="Helical" evidence="1">
    <location>
        <begin position="391"/>
        <end position="419"/>
    </location>
</feature>
<feature type="transmembrane region" description="Helical" evidence="1">
    <location>
        <begin position="574"/>
        <end position="597"/>
    </location>
</feature>
<feature type="transmembrane region" description="Helical" evidence="1">
    <location>
        <begin position="335"/>
        <end position="355"/>
    </location>
</feature>
<feature type="transmembrane region" description="Helical" evidence="1">
    <location>
        <begin position="609"/>
        <end position="627"/>
    </location>
</feature>
<keyword evidence="1" id="KW-0472">Membrane</keyword>
<evidence type="ECO:0000256" key="1">
    <source>
        <dbReference type="SAM" id="Phobius"/>
    </source>
</evidence>
<keyword evidence="1" id="KW-1133">Transmembrane helix</keyword>
<feature type="transmembrane region" description="Helical" evidence="1">
    <location>
        <begin position="532"/>
        <end position="554"/>
    </location>
</feature>
<feature type="transmembrane region" description="Helical" evidence="1">
    <location>
        <begin position="217"/>
        <end position="236"/>
    </location>
</feature>
<accession>A0A9D2JGP5</accession>
<organism evidence="2 3">
    <name type="scientific">Candidatus Gemmiger excrementavium</name>
    <dbReference type="NCBI Taxonomy" id="2838608"/>
    <lineage>
        <taxon>Bacteria</taxon>
        <taxon>Bacillati</taxon>
        <taxon>Bacillota</taxon>
        <taxon>Clostridia</taxon>
        <taxon>Eubacteriales</taxon>
        <taxon>Gemmiger</taxon>
    </lineage>
</organism>
<sequence length="777" mass="84583">MQQCIAYLRRNKGFALVLALQVVLLAALVAGLFGAPATLALAPQDFANEFADIAALSEDGGSLQIWNDGSFQTDKEITFSTAGAALPSGAYEVTVNYFSCQTPDVPTFSVLQSAGSLRFSSAGNPSAVNADELTLDDGHRTVSTRLWVGFGARISDLTATLAYKEGQLYLYSIQLTEQPVYRLTRLLCFALFFAAVDFVYWLLFARVDAAGAARRRALRLPLALLGITAAACLPLFSNLLYYGHDLCYHLQRITAMAAELSYGQFPVRMATSTLNGYGYANPLCYCELFLTLPALLYNLWLPLRTCYQAYVFAVTLAACLCSYACFAKITASRRLGLLGAALYTLSAYRLVCVYFRAAVGEYTAISFLPLVLLGVYNLYTEEKPRFVHWAPLAFGMAALVQSHLISTELTAVFLLVFCLLRLRRTLRPARLLAWAKAAALSLGLSAWFLLPFLSTAVSLNLQVNNELVGKPQREGLYLMQLLNPLGPGFGGTFTGTTTDMSLTPGPALLLGLALALFCIARRECWTDRRPLAVLRSATGLGLLAVVLSLQVFPWDFAENWLGHTLAKFAATFQYPWRFLAFACLLFCTAALAALQLLQNWRPSTSRLAVLALAVCTAVGVIVFQMQLLPCSQASWNTISQNDTRNVGVGEYMIDGTSIYETIWAQPKPGSEDLTLTGYEKQNGVALVSVENAGGETDISLPIFNYGHYTASDTATGAPVTMTSGENMRVVLTIPAGYSGTIAVAWQSPALWRVFEVLSALCLLSSAAWALHLHRRAA</sequence>
<dbReference type="EMBL" id="DXBO01000134">
    <property type="protein sequence ID" value="HIZ48908.1"/>
    <property type="molecule type" value="Genomic_DNA"/>
</dbReference>
<feature type="transmembrane region" description="Helical" evidence="1">
    <location>
        <begin position="431"/>
        <end position="450"/>
    </location>
</feature>
<proteinExistence type="predicted"/>
<comment type="caution">
    <text evidence="2">The sequence shown here is derived from an EMBL/GenBank/DDBJ whole genome shotgun (WGS) entry which is preliminary data.</text>
</comment>
<dbReference type="Proteomes" id="UP000824031">
    <property type="component" value="Unassembled WGS sequence"/>
</dbReference>
<feature type="transmembrane region" description="Helical" evidence="1">
    <location>
        <begin position="309"/>
        <end position="329"/>
    </location>
</feature>
<evidence type="ECO:0008006" key="4">
    <source>
        <dbReference type="Google" id="ProtNLM"/>
    </source>
</evidence>
<feature type="transmembrane region" description="Helical" evidence="1">
    <location>
        <begin position="502"/>
        <end position="520"/>
    </location>
</feature>
<reference evidence="2" key="2">
    <citation type="submission" date="2021-04" db="EMBL/GenBank/DDBJ databases">
        <authorList>
            <person name="Gilroy R."/>
        </authorList>
    </citation>
    <scope>NUCLEOTIDE SEQUENCE</scope>
    <source>
        <strain evidence="2">3436</strain>
    </source>
</reference>
<evidence type="ECO:0000313" key="2">
    <source>
        <dbReference type="EMBL" id="HIZ48908.1"/>
    </source>
</evidence>
<gene>
    <name evidence="2" type="ORF">H9810_09325</name>
</gene>
<dbReference type="AlphaFoldDB" id="A0A9D2JGP5"/>
<feature type="transmembrane region" description="Helical" evidence="1">
    <location>
        <begin position="279"/>
        <end position="297"/>
    </location>
</feature>
<evidence type="ECO:0000313" key="3">
    <source>
        <dbReference type="Proteomes" id="UP000824031"/>
    </source>
</evidence>
<feature type="transmembrane region" description="Helical" evidence="1">
    <location>
        <begin position="183"/>
        <end position="205"/>
    </location>
</feature>
<feature type="transmembrane region" description="Helical" evidence="1">
    <location>
        <begin position="362"/>
        <end position="379"/>
    </location>
</feature>
<keyword evidence="1" id="KW-0812">Transmembrane</keyword>
<reference evidence="2" key="1">
    <citation type="journal article" date="2021" name="PeerJ">
        <title>Extensive microbial diversity within the chicken gut microbiome revealed by metagenomics and culture.</title>
        <authorList>
            <person name="Gilroy R."/>
            <person name="Ravi A."/>
            <person name="Getino M."/>
            <person name="Pursley I."/>
            <person name="Horton D.L."/>
            <person name="Alikhan N.F."/>
            <person name="Baker D."/>
            <person name="Gharbi K."/>
            <person name="Hall N."/>
            <person name="Watson M."/>
            <person name="Adriaenssens E.M."/>
            <person name="Foster-Nyarko E."/>
            <person name="Jarju S."/>
            <person name="Secka A."/>
            <person name="Antonio M."/>
            <person name="Oren A."/>
            <person name="Chaudhuri R.R."/>
            <person name="La Ragione R."/>
            <person name="Hildebrand F."/>
            <person name="Pallen M.J."/>
        </authorList>
    </citation>
    <scope>NUCLEOTIDE SEQUENCE</scope>
    <source>
        <strain evidence="2">3436</strain>
    </source>
</reference>
<name>A0A9D2JGP5_9FIRM</name>